<name>A0ABP0AZ73_9PEZI</name>
<reference evidence="1 2" key="1">
    <citation type="submission" date="2024-01" db="EMBL/GenBank/DDBJ databases">
        <authorList>
            <person name="Allen C."/>
            <person name="Tagirdzhanova G."/>
        </authorList>
    </citation>
    <scope>NUCLEOTIDE SEQUENCE [LARGE SCALE GENOMIC DNA]</scope>
</reference>
<organism evidence="1 2">
    <name type="scientific">Sporothrix curviconia</name>
    <dbReference type="NCBI Taxonomy" id="1260050"/>
    <lineage>
        <taxon>Eukaryota</taxon>
        <taxon>Fungi</taxon>
        <taxon>Dikarya</taxon>
        <taxon>Ascomycota</taxon>
        <taxon>Pezizomycotina</taxon>
        <taxon>Sordariomycetes</taxon>
        <taxon>Sordariomycetidae</taxon>
        <taxon>Ophiostomatales</taxon>
        <taxon>Ophiostomataceae</taxon>
        <taxon>Sporothrix</taxon>
    </lineage>
</organism>
<sequence length="133" mass="14721">MSTRRWRFYPQHFQPWSDFASTRAETLDKLAEVFTADGGAYFPSIHSIEDDGGNVSPAVADEQDLRPFIRVSIEKPAALIVSKYLELTSHPTVASVRFRNNAYGLDVGLSAGLNAQEYAEQGQQGQEGQQGQD</sequence>
<keyword evidence="2" id="KW-1185">Reference proteome</keyword>
<evidence type="ECO:0000313" key="1">
    <source>
        <dbReference type="EMBL" id="CAK7212577.1"/>
    </source>
</evidence>
<accession>A0ABP0AZ73</accession>
<dbReference type="EMBL" id="CAWUHB010000005">
    <property type="protein sequence ID" value="CAK7212577.1"/>
    <property type="molecule type" value="Genomic_DNA"/>
</dbReference>
<protein>
    <submittedName>
        <fullName evidence="1">Uncharacterized protein</fullName>
    </submittedName>
</protein>
<dbReference type="Proteomes" id="UP001642405">
    <property type="component" value="Unassembled WGS sequence"/>
</dbReference>
<proteinExistence type="predicted"/>
<gene>
    <name evidence="1" type="ORF">SCUCBS95973_001511</name>
</gene>
<evidence type="ECO:0000313" key="2">
    <source>
        <dbReference type="Proteomes" id="UP001642405"/>
    </source>
</evidence>
<comment type="caution">
    <text evidence="1">The sequence shown here is derived from an EMBL/GenBank/DDBJ whole genome shotgun (WGS) entry which is preliminary data.</text>
</comment>